<feature type="DNA-binding region" description="OmpR/PhoB-type" evidence="2">
    <location>
        <begin position="2"/>
        <end position="106"/>
    </location>
</feature>
<keyword evidence="3" id="KW-0812">Transmembrane</keyword>
<evidence type="ECO:0000313" key="6">
    <source>
        <dbReference type="Proteomes" id="UP000251313"/>
    </source>
</evidence>
<gene>
    <name evidence="5" type="ORF">NCTC11967_03129</name>
</gene>
<dbReference type="PROSITE" id="PS51755">
    <property type="entry name" value="OMPR_PHOB"/>
    <property type="match status" value="1"/>
</dbReference>
<evidence type="ECO:0000256" key="3">
    <source>
        <dbReference type="SAM" id="Phobius"/>
    </source>
</evidence>
<dbReference type="SUPFAM" id="SSF46894">
    <property type="entry name" value="C-terminal effector domain of the bipartite response regulators"/>
    <property type="match status" value="1"/>
</dbReference>
<keyword evidence="1 2" id="KW-0238">DNA-binding</keyword>
<accession>A0AB38FYU7</accession>
<dbReference type="RefSeq" id="WP_038256457.1">
    <property type="nucleotide sequence ID" value="NZ_JBPDWG010000005.1"/>
</dbReference>
<organism evidence="5 6">
    <name type="scientific">Yokenella regensburgei</name>
    <dbReference type="NCBI Taxonomy" id="158877"/>
    <lineage>
        <taxon>Bacteria</taxon>
        <taxon>Pseudomonadati</taxon>
        <taxon>Pseudomonadota</taxon>
        <taxon>Gammaproteobacteria</taxon>
        <taxon>Enterobacterales</taxon>
        <taxon>Enterobacteriaceae</taxon>
        <taxon>Yokenella</taxon>
    </lineage>
</organism>
<dbReference type="EMBL" id="UAVL01000017">
    <property type="protein sequence ID" value="SQA64044.1"/>
    <property type="molecule type" value="Genomic_DNA"/>
</dbReference>
<protein>
    <submittedName>
        <fullName evidence="5">DNA-binding transcriptional activator CadC</fullName>
    </submittedName>
</protein>
<proteinExistence type="predicted"/>
<sequence length="258" mass="30022">MEIVFLLGGRVFFWPERNFLVLASDQSKRISLSNPASRCLSLLIQAHGTVVERDYFFQQVWLNNGAQVSNNTFYQNISLLRRAFKDLGLNEEWIVTIPKVGIKLDAALEVSAQEMAIHPEAESVPETPEPAPATTLVRQNDRRRQHLAWAIGAFLLCLLAGSLTWISEFDTRLLSYIPLESQQECHFFANADALDFEKHQYFVDNTRFECRLYPWVYLTMYPNFARISALTCRQQYSRWHENQCVTHYYFREEKNVGV</sequence>
<dbReference type="InterPro" id="IPR001867">
    <property type="entry name" value="OmpR/PhoB-type_DNA-bd"/>
</dbReference>
<evidence type="ECO:0000256" key="1">
    <source>
        <dbReference type="ARBA" id="ARBA00023125"/>
    </source>
</evidence>
<reference evidence="5 6" key="1">
    <citation type="submission" date="2018-06" db="EMBL/GenBank/DDBJ databases">
        <authorList>
            <consortium name="Pathogen Informatics"/>
            <person name="Doyle S."/>
        </authorList>
    </citation>
    <scope>NUCLEOTIDE SEQUENCE [LARGE SCALE GENOMIC DNA]</scope>
    <source>
        <strain evidence="5 6">NCTC11967</strain>
    </source>
</reference>
<dbReference type="InterPro" id="IPR016032">
    <property type="entry name" value="Sig_transdc_resp-reg_C-effctor"/>
</dbReference>
<comment type="caution">
    <text evidence="5">The sequence shown here is derived from an EMBL/GenBank/DDBJ whole genome shotgun (WGS) entry which is preliminary data.</text>
</comment>
<dbReference type="GO" id="GO:0000160">
    <property type="term" value="P:phosphorelay signal transduction system"/>
    <property type="evidence" value="ECO:0007669"/>
    <property type="project" value="InterPro"/>
</dbReference>
<feature type="domain" description="OmpR/PhoB-type" evidence="4">
    <location>
        <begin position="2"/>
        <end position="106"/>
    </location>
</feature>
<name>A0AB38FYU7_9ENTR</name>
<dbReference type="Pfam" id="PF00486">
    <property type="entry name" value="Trans_reg_C"/>
    <property type="match status" value="1"/>
</dbReference>
<dbReference type="AlphaFoldDB" id="A0AB38FYU7"/>
<keyword evidence="3" id="KW-1133">Transmembrane helix</keyword>
<dbReference type="InterPro" id="IPR036388">
    <property type="entry name" value="WH-like_DNA-bd_sf"/>
</dbReference>
<evidence type="ECO:0000313" key="5">
    <source>
        <dbReference type="EMBL" id="SQA64044.1"/>
    </source>
</evidence>
<keyword evidence="3" id="KW-0472">Membrane</keyword>
<dbReference type="Gene3D" id="1.10.10.10">
    <property type="entry name" value="Winged helix-like DNA-binding domain superfamily/Winged helix DNA-binding domain"/>
    <property type="match status" value="1"/>
</dbReference>
<evidence type="ECO:0000259" key="4">
    <source>
        <dbReference type="PROSITE" id="PS51755"/>
    </source>
</evidence>
<feature type="transmembrane region" description="Helical" evidence="3">
    <location>
        <begin position="147"/>
        <end position="166"/>
    </location>
</feature>
<dbReference type="Proteomes" id="UP000251313">
    <property type="component" value="Unassembled WGS sequence"/>
</dbReference>
<dbReference type="GO" id="GO:0003677">
    <property type="term" value="F:DNA binding"/>
    <property type="evidence" value="ECO:0007669"/>
    <property type="project" value="UniProtKB-UniRule"/>
</dbReference>
<dbReference type="SMART" id="SM00862">
    <property type="entry name" value="Trans_reg_C"/>
    <property type="match status" value="1"/>
</dbReference>
<evidence type="ECO:0000256" key="2">
    <source>
        <dbReference type="PROSITE-ProRule" id="PRU01091"/>
    </source>
</evidence>
<dbReference type="GO" id="GO:0006355">
    <property type="term" value="P:regulation of DNA-templated transcription"/>
    <property type="evidence" value="ECO:0007669"/>
    <property type="project" value="InterPro"/>
</dbReference>